<dbReference type="Pfam" id="PF19279">
    <property type="entry name" value="YegS_C"/>
    <property type="match status" value="1"/>
</dbReference>
<evidence type="ECO:0000256" key="6">
    <source>
        <dbReference type="ARBA" id="ARBA00022777"/>
    </source>
</evidence>
<dbReference type="SMART" id="SM00046">
    <property type="entry name" value="DAGKc"/>
    <property type="match status" value="1"/>
</dbReference>
<dbReference type="SUPFAM" id="SSF111331">
    <property type="entry name" value="NAD kinase/diacylglycerol kinase-like"/>
    <property type="match status" value="1"/>
</dbReference>
<dbReference type="EMBL" id="CP011388">
    <property type="protein sequence ID" value="ANE46598.1"/>
    <property type="molecule type" value="Genomic_DNA"/>
</dbReference>
<evidence type="ECO:0000256" key="10">
    <source>
        <dbReference type="ARBA" id="ARBA00023264"/>
    </source>
</evidence>
<dbReference type="InterPro" id="IPR001206">
    <property type="entry name" value="Diacylglycerol_kinase_cat_dom"/>
</dbReference>
<proteinExistence type="inferred from homology"/>
<accession>A0A172THR9</accession>
<keyword evidence="9" id="KW-0594">Phospholipid biosynthesis</keyword>
<keyword evidence="5" id="KW-0547">Nucleotide-binding</keyword>
<dbReference type="AlphaFoldDB" id="A0A172THR9"/>
<dbReference type="InterPro" id="IPR005218">
    <property type="entry name" value="Diacylglycerol/lipid_kinase"/>
</dbReference>
<keyword evidence="6 12" id="KW-0418">Kinase</keyword>
<evidence type="ECO:0000256" key="2">
    <source>
        <dbReference type="ARBA" id="ARBA00005983"/>
    </source>
</evidence>
<protein>
    <submittedName>
        <fullName evidence="12">Lipid kinase</fullName>
    </submittedName>
</protein>
<dbReference type="InterPro" id="IPR050187">
    <property type="entry name" value="Lipid_Phosphate_FormReg"/>
</dbReference>
<keyword evidence="10" id="KW-1208">Phospholipid metabolism</keyword>
<evidence type="ECO:0000256" key="1">
    <source>
        <dbReference type="ARBA" id="ARBA00001946"/>
    </source>
</evidence>
<dbReference type="Gene3D" id="2.60.200.40">
    <property type="match status" value="1"/>
</dbReference>
<dbReference type="InterPro" id="IPR017438">
    <property type="entry name" value="ATP-NAD_kinase_N"/>
</dbReference>
<gene>
    <name evidence="12" type="ORF">SY83_10295</name>
</gene>
<feature type="domain" description="DAGKc" evidence="11">
    <location>
        <begin position="1"/>
        <end position="130"/>
    </location>
</feature>
<dbReference type="GO" id="GO:0005886">
    <property type="term" value="C:plasma membrane"/>
    <property type="evidence" value="ECO:0007669"/>
    <property type="project" value="TreeGrafter"/>
</dbReference>
<reference evidence="12 13" key="1">
    <citation type="submission" date="2015-01" db="EMBL/GenBank/DDBJ databases">
        <title>Paenibacillus swuensis/DY6/whole genome sequencing.</title>
        <authorList>
            <person name="Kim M.K."/>
            <person name="Srinivasan S."/>
            <person name="Lee J.-J."/>
        </authorList>
    </citation>
    <scope>NUCLEOTIDE SEQUENCE [LARGE SCALE GENOMIC DNA]</scope>
    <source>
        <strain evidence="12 13">DY6</strain>
    </source>
</reference>
<dbReference type="Proteomes" id="UP000076927">
    <property type="component" value="Chromosome"/>
</dbReference>
<dbReference type="Pfam" id="PF00781">
    <property type="entry name" value="DAGK_cat"/>
    <property type="match status" value="1"/>
</dbReference>
<evidence type="ECO:0000256" key="3">
    <source>
        <dbReference type="ARBA" id="ARBA00022516"/>
    </source>
</evidence>
<sequence>MYSRALLIYNGNAGQAETHRVLGAAVAILSPAIAELTLMPTQSQGDTERICRERGEDYELVIVLGGDGTVHECVNGLAPLEKPPIVGILPGGTCNDFARSLHVPLDIEQAAQAIVNGLMRPVDIGQAGERFFSNFYGIGLITDTSENINSGLKGMFGKLSYFVSTLQTLKAAKSFAYRLDMGDRVVDGEAVMVLVSNGRSIGTSALPTPLDALRDGLLDVFIIREAGIPLLIEVLSQKTSQNWDPEKSQIDYFQAPVIELTTNEPMRADTDGEIYTETPVRLSVVREKLRFITGLAQG</sequence>
<keyword evidence="7" id="KW-0067">ATP-binding</keyword>
<keyword evidence="3" id="KW-0444">Lipid biosynthesis</keyword>
<name>A0A172THR9_9BACL</name>
<dbReference type="PROSITE" id="PS50146">
    <property type="entry name" value="DAGK"/>
    <property type="match status" value="1"/>
</dbReference>
<dbReference type="GO" id="GO:0005524">
    <property type="term" value="F:ATP binding"/>
    <property type="evidence" value="ECO:0007669"/>
    <property type="project" value="UniProtKB-KW"/>
</dbReference>
<dbReference type="OrthoDB" id="142078at2"/>
<dbReference type="GO" id="GO:0004143">
    <property type="term" value="F:ATP-dependent diacylglycerol kinase activity"/>
    <property type="evidence" value="ECO:0007669"/>
    <property type="project" value="TreeGrafter"/>
</dbReference>
<evidence type="ECO:0000256" key="7">
    <source>
        <dbReference type="ARBA" id="ARBA00022840"/>
    </source>
</evidence>
<dbReference type="Gene3D" id="3.40.50.10330">
    <property type="entry name" value="Probable inorganic polyphosphate/atp-NAD kinase, domain 1"/>
    <property type="match status" value="1"/>
</dbReference>
<dbReference type="NCBIfam" id="TIGR00147">
    <property type="entry name" value="YegS/Rv2252/BmrU family lipid kinase"/>
    <property type="match status" value="1"/>
</dbReference>
<keyword evidence="4" id="KW-0808">Transferase</keyword>
<dbReference type="KEGG" id="pswu:SY83_10295"/>
<evidence type="ECO:0000313" key="13">
    <source>
        <dbReference type="Proteomes" id="UP000076927"/>
    </source>
</evidence>
<evidence type="ECO:0000259" key="11">
    <source>
        <dbReference type="PROSITE" id="PS50146"/>
    </source>
</evidence>
<evidence type="ECO:0000256" key="5">
    <source>
        <dbReference type="ARBA" id="ARBA00022741"/>
    </source>
</evidence>
<comment type="similarity">
    <text evidence="2">Belongs to the diacylglycerol/lipid kinase family.</text>
</comment>
<organism evidence="12 13">
    <name type="scientific">Paenibacillus swuensis</name>
    <dbReference type="NCBI Taxonomy" id="1178515"/>
    <lineage>
        <taxon>Bacteria</taxon>
        <taxon>Bacillati</taxon>
        <taxon>Bacillota</taxon>
        <taxon>Bacilli</taxon>
        <taxon>Bacillales</taxon>
        <taxon>Paenibacillaceae</taxon>
        <taxon>Paenibacillus</taxon>
    </lineage>
</organism>
<dbReference type="STRING" id="1178515.SY83_10295"/>
<keyword evidence="8" id="KW-0443">Lipid metabolism</keyword>
<evidence type="ECO:0000256" key="8">
    <source>
        <dbReference type="ARBA" id="ARBA00023098"/>
    </source>
</evidence>
<evidence type="ECO:0000256" key="9">
    <source>
        <dbReference type="ARBA" id="ARBA00023209"/>
    </source>
</evidence>
<evidence type="ECO:0000256" key="4">
    <source>
        <dbReference type="ARBA" id="ARBA00022679"/>
    </source>
</evidence>
<dbReference type="RefSeq" id="WP_068606200.1">
    <property type="nucleotide sequence ID" value="NZ_CP011388.1"/>
</dbReference>
<dbReference type="GO" id="GO:0008654">
    <property type="term" value="P:phospholipid biosynthetic process"/>
    <property type="evidence" value="ECO:0007669"/>
    <property type="project" value="UniProtKB-KW"/>
</dbReference>
<evidence type="ECO:0000313" key="12">
    <source>
        <dbReference type="EMBL" id="ANE46598.1"/>
    </source>
</evidence>
<dbReference type="InterPro" id="IPR045540">
    <property type="entry name" value="YegS/DAGK_C"/>
</dbReference>
<keyword evidence="13" id="KW-1185">Reference proteome</keyword>
<dbReference type="PANTHER" id="PTHR12358:SF107">
    <property type="entry name" value="LIPID KINASE BMRU-RELATED"/>
    <property type="match status" value="1"/>
</dbReference>
<dbReference type="InterPro" id="IPR016064">
    <property type="entry name" value="NAD/diacylglycerol_kinase_sf"/>
</dbReference>
<comment type="cofactor">
    <cofactor evidence="1">
        <name>Mg(2+)</name>
        <dbReference type="ChEBI" id="CHEBI:18420"/>
    </cofactor>
</comment>
<dbReference type="PANTHER" id="PTHR12358">
    <property type="entry name" value="SPHINGOSINE KINASE"/>
    <property type="match status" value="1"/>
</dbReference>
<dbReference type="PATRIC" id="fig|1178515.4.peg.2063"/>